<evidence type="ECO:0000313" key="6">
    <source>
        <dbReference type="EMBL" id="MFI7586155.1"/>
    </source>
</evidence>
<proteinExistence type="inferred from homology"/>
<dbReference type="InterPro" id="IPR001279">
    <property type="entry name" value="Metallo-B-lactamas"/>
</dbReference>
<evidence type="ECO:0000256" key="4">
    <source>
        <dbReference type="ARBA" id="ARBA00022833"/>
    </source>
</evidence>
<keyword evidence="7" id="KW-1185">Reference proteome</keyword>
<evidence type="ECO:0000313" key="7">
    <source>
        <dbReference type="Proteomes" id="UP001612915"/>
    </source>
</evidence>
<dbReference type="SMART" id="SM00849">
    <property type="entry name" value="Lactamase_B"/>
    <property type="match status" value="1"/>
</dbReference>
<dbReference type="InterPro" id="IPR051013">
    <property type="entry name" value="MBL_superfamily_lactonases"/>
</dbReference>
<dbReference type="Proteomes" id="UP001612915">
    <property type="component" value="Unassembled WGS sequence"/>
</dbReference>
<keyword evidence="4" id="KW-0862">Zinc</keyword>
<comment type="caution">
    <text evidence="6">The sequence shown here is derived from an EMBL/GenBank/DDBJ whole genome shotgun (WGS) entry which is preliminary data.</text>
</comment>
<evidence type="ECO:0000259" key="5">
    <source>
        <dbReference type="SMART" id="SM00849"/>
    </source>
</evidence>
<name>A0ABW8AIH3_9ACTN</name>
<feature type="domain" description="Metallo-beta-lactamase" evidence="5">
    <location>
        <begin position="48"/>
        <end position="261"/>
    </location>
</feature>
<dbReference type="SUPFAM" id="SSF56281">
    <property type="entry name" value="Metallo-hydrolase/oxidoreductase"/>
    <property type="match status" value="1"/>
</dbReference>
<evidence type="ECO:0000256" key="2">
    <source>
        <dbReference type="ARBA" id="ARBA00022723"/>
    </source>
</evidence>
<evidence type="ECO:0000256" key="1">
    <source>
        <dbReference type="ARBA" id="ARBA00007749"/>
    </source>
</evidence>
<keyword evidence="3" id="KW-0378">Hydrolase</keyword>
<evidence type="ECO:0000256" key="3">
    <source>
        <dbReference type="ARBA" id="ARBA00022801"/>
    </source>
</evidence>
<dbReference type="EMBL" id="JBITLV010000001">
    <property type="protein sequence ID" value="MFI7586155.1"/>
    <property type="molecule type" value="Genomic_DNA"/>
</dbReference>
<comment type="similarity">
    <text evidence="1">Belongs to the metallo-beta-lactamase superfamily.</text>
</comment>
<accession>A0ABW8AIH3</accession>
<dbReference type="RefSeq" id="WP_398275304.1">
    <property type="nucleotide sequence ID" value="NZ_JBITLV010000001.1"/>
</dbReference>
<protein>
    <submittedName>
        <fullName evidence="6">MBL fold metallo-hydrolase</fullName>
    </submittedName>
</protein>
<gene>
    <name evidence="6" type="ORF">ACIB24_03675</name>
</gene>
<reference evidence="6 7" key="1">
    <citation type="submission" date="2024-10" db="EMBL/GenBank/DDBJ databases">
        <title>The Natural Products Discovery Center: Release of the First 8490 Sequenced Strains for Exploring Actinobacteria Biosynthetic Diversity.</title>
        <authorList>
            <person name="Kalkreuter E."/>
            <person name="Kautsar S.A."/>
            <person name="Yang D."/>
            <person name="Bader C.D."/>
            <person name="Teijaro C.N."/>
            <person name="Fluegel L."/>
            <person name="Davis C.M."/>
            <person name="Simpson J.R."/>
            <person name="Lauterbach L."/>
            <person name="Steele A.D."/>
            <person name="Gui C."/>
            <person name="Meng S."/>
            <person name="Li G."/>
            <person name="Viehrig K."/>
            <person name="Ye F."/>
            <person name="Su P."/>
            <person name="Kiefer A.F."/>
            <person name="Nichols A."/>
            <person name="Cepeda A.J."/>
            <person name="Yan W."/>
            <person name="Fan B."/>
            <person name="Jiang Y."/>
            <person name="Adhikari A."/>
            <person name="Zheng C.-J."/>
            <person name="Schuster L."/>
            <person name="Cowan T.M."/>
            <person name="Smanski M.J."/>
            <person name="Chevrette M.G."/>
            <person name="De Carvalho L.P.S."/>
            <person name="Shen B."/>
        </authorList>
    </citation>
    <scope>NUCLEOTIDE SEQUENCE [LARGE SCALE GENOMIC DNA]</scope>
    <source>
        <strain evidence="6 7">NPDC049639</strain>
    </source>
</reference>
<dbReference type="PANTHER" id="PTHR42978">
    <property type="entry name" value="QUORUM-QUENCHING LACTONASE YTNP-RELATED-RELATED"/>
    <property type="match status" value="1"/>
</dbReference>
<organism evidence="6 7">
    <name type="scientific">Spongisporangium articulatum</name>
    <dbReference type="NCBI Taxonomy" id="3362603"/>
    <lineage>
        <taxon>Bacteria</taxon>
        <taxon>Bacillati</taxon>
        <taxon>Actinomycetota</taxon>
        <taxon>Actinomycetes</taxon>
        <taxon>Kineosporiales</taxon>
        <taxon>Kineosporiaceae</taxon>
        <taxon>Spongisporangium</taxon>
    </lineage>
</organism>
<dbReference type="Pfam" id="PF00753">
    <property type="entry name" value="Lactamase_B"/>
    <property type="match status" value="1"/>
</dbReference>
<sequence>MTAAPLDPLPVAHPPAELEVYRLPTGTYETRAVFAFSGGSVFDKRHFAATAVLVRHPKGDLLIDAGFGAAVDEHIAMLPRFERAPFERASTAREQLDAAGYDFSRLLGVIVTHVHWDHVSGLDSLDVPVWMNADEVGYGADDSHGAVYRAVSAGHEIRPYEMKDGPYLGFPASWDVHGDGSVVVAHAGGHTPGSVVVFVALPTGQRYGFIGDLTWQCDGLTHNKQRPWFMRGLTDVDPGGVRAGLERCIALRDVVHLIPAHDVSAYDPIPLLPAVEASAGASR</sequence>
<keyword evidence="2" id="KW-0479">Metal-binding</keyword>
<dbReference type="PANTHER" id="PTHR42978:SF3">
    <property type="entry name" value="BLR3078 PROTEIN"/>
    <property type="match status" value="1"/>
</dbReference>
<dbReference type="Gene3D" id="3.60.15.10">
    <property type="entry name" value="Ribonuclease Z/Hydroxyacylglutathione hydrolase-like"/>
    <property type="match status" value="1"/>
</dbReference>
<dbReference type="InterPro" id="IPR036866">
    <property type="entry name" value="RibonucZ/Hydroxyglut_hydro"/>
</dbReference>